<organism evidence="2 3">
    <name type="scientific">Musa troglodytarum</name>
    <name type="common">fe'i banana</name>
    <dbReference type="NCBI Taxonomy" id="320322"/>
    <lineage>
        <taxon>Eukaryota</taxon>
        <taxon>Viridiplantae</taxon>
        <taxon>Streptophyta</taxon>
        <taxon>Embryophyta</taxon>
        <taxon>Tracheophyta</taxon>
        <taxon>Spermatophyta</taxon>
        <taxon>Magnoliopsida</taxon>
        <taxon>Liliopsida</taxon>
        <taxon>Zingiberales</taxon>
        <taxon>Musaceae</taxon>
        <taxon>Musa</taxon>
    </lineage>
</organism>
<protein>
    <submittedName>
        <fullName evidence="2">Uncharacterized protein</fullName>
    </submittedName>
</protein>
<feature type="region of interest" description="Disordered" evidence="1">
    <location>
        <begin position="107"/>
        <end position="181"/>
    </location>
</feature>
<feature type="compositionally biased region" description="Polar residues" evidence="1">
    <location>
        <begin position="112"/>
        <end position="128"/>
    </location>
</feature>
<dbReference type="EMBL" id="CP097502">
    <property type="protein sequence ID" value="URD75853.1"/>
    <property type="molecule type" value="Genomic_DNA"/>
</dbReference>
<sequence length="301" mass="34769">GEKDERQIYQWQNPERWNGPQQPQHCPLSAAIGGGLILSDDTGKEALTVVVTGNPLYLFRAGRMKAKQQVSMAANTSLGFQDAMDRIWFHRNILFLAPAGLDLPAMKKKTASSETQNSERVPRCNSQKPKYKNKRPTRLVLGLREPPTGVLRSCPSFPTTSSDLKRESRSDRRRRRRRRRTMSRLRSYRSVTELENYEVKGFMDLGFVFRKEELSMEIMNIIPGLQRLGKEGRDDEASREEEDDEGVERPYLSEAWMRHDLSVVSPSLQPRSPYGADMKRQLRFWAREVASVIHHNYVENF</sequence>
<dbReference type="AlphaFoldDB" id="A0A9E7JC92"/>
<name>A0A9E7JC92_9LILI</name>
<accession>A0A9E7JC92</accession>
<feature type="non-terminal residue" evidence="2">
    <location>
        <position position="1"/>
    </location>
</feature>
<evidence type="ECO:0000313" key="2">
    <source>
        <dbReference type="EMBL" id="URD75853.1"/>
    </source>
</evidence>
<dbReference type="Proteomes" id="UP001055439">
    <property type="component" value="Chromosome 1"/>
</dbReference>
<proteinExistence type="predicted"/>
<feature type="compositionally biased region" description="Basic residues" evidence="1">
    <location>
        <begin position="171"/>
        <end position="181"/>
    </location>
</feature>
<keyword evidence="3" id="KW-1185">Reference proteome</keyword>
<evidence type="ECO:0000256" key="1">
    <source>
        <dbReference type="SAM" id="MobiDB-lite"/>
    </source>
</evidence>
<dbReference type="PANTHER" id="PTHR33785">
    <property type="entry name" value="OS06G0550800 PROTEIN"/>
    <property type="match status" value="1"/>
</dbReference>
<dbReference type="PANTHER" id="PTHR33785:SF2">
    <property type="entry name" value="DUF1685 DOMAIN-CONTAINING PROTEIN"/>
    <property type="match status" value="1"/>
</dbReference>
<reference evidence="2" key="1">
    <citation type="submission" date="2022-05" db="EMBL/GenBank/DDBJ databases">
        <title>The Musa troglodytarum L. genome provides insights into the mechanism of non-climacteric behaviour and enrichment of carotenoids.</title>
        <authorList>
            <person name="Wang J."/>
        </authorList>
    </citation>
    <scope>NUCLEOTIDE SEQUENCE</scope>
    <source>
        <tissue evidence="2">Leaf</tissue>
    </source>
</reference>
<dbReference type="OrthoDB" id="1918258at2759"/>
<evidence type="ECO:0000313" key="3">
    <source>
        <dbReference type="Proteomes" id="UP001055439"/>
    </source>
</evidence>
<gene>
    <name evidence="2" type="ORF">MUK42_08565</name>
</gene>